<evidence type="ECO:0000256" key="2">
    <source>
        <dbReference type="ARBA" id="ARBA00022840"/>
    </source>
</evidence>
<dbReference type="GO" id="GO:0005524">
    <property type="term" value="F:ATP binding"/>
    <property type="evidence" value="ECO:0007669"/>
    <property type="project" value="UniProtKB-KW"/>
</dbReference>
<dbReference type="Gene3D" id="3.40.50.300">
    <property type="entry name" value="P-loop containing nucleotide triphosphate hydrolases"/>
    <property type="match status" value="3"/>
</dbReference>
<feature type="compositionally biased region" description="Basic and acidic residues" evidence="3">
    <location>
        <begin position="244"/>
        <end position="254"/>
    </location>
</feature>
<evidence type="ECO:0000313" key="6">
    <source>
        <dbReference type="Proteomes" id="UP000727506"/>
    </source>
</evidence>
<feature type="domain" description="ABC transporter" evidence="4">
    <location>
        <begin position="5"/>
        <end position="210"/>
    </location>
</feature>
<comment type="caution">
    <text evidence="5">The sequence shown here is derived from an EMBL/GenBank/DDBJ whole genome shotgun (WGS) entry which is preliminary data.</text>
</comment>
<evidence type="ECO:0000259" key="4">
    <source>
        <dbReference type="PROSITE" id="PS50893"/>
    </source>
</evidence>
<dbReference type="InterPro" id="IPR003439">
    <property type="entry name" value="ABC_transporter-like_ATP-bd"/>
</dbReference>
<evidence type="ECO:0000256" key="1">
    <source>
        <dbReference type="ARBA" id="ARBA00022741"/>
    </source>
</evidence>
<proteinExistence type="predicted"/>
<dbReference type="SMART" id="SM00382">
    <property type="entry name" value="AAA"/>
    <property type="match status" value="2"/>
</dbReference>
<dbReference type="PANTHER" id="PTHR42855:SF1">
    <property type="entry name" value="ABC TRANSPORTER DOMAIN-CONTAINING PROTEIN"/>
    <property type="match status" value="1"/>
</dbReference>
<protein>
    <submittedName>
        <fullName evidence="5">ABC-F family ATP-binding cassette domain-containing protein</fullName>
    </submittedName>
</protein>
<dbReference type="InterPro" id="IPR027417">
    <property type="entry name" value="P-loop_NTPase"/>
</dbReference>
<feature type="region of interest" description="Disordered" evidence="3">
    <location>
        <begin position="218"/>
        <end position="260"/>
    </location>
</feature>
<dbReference type="SUPFAM" id="SSF52540">
    <property type="entry name" value="P-loop containing nucleoside triphosphate hydrolases"/>
    <property type="match status" value="2"/>
</dbReference>
<dbReference type="Proteomes" id="UP000727506">
    <property type="component" value="Unassembled WGS sequence"/>
</dbReference>
<gene>
    <name evidence="5" type="ORF">KH142_08740</name>
</gene>
<dbReference type="InterPro" id="IPR051309">
    <property type="entry name" value="ABCF_ATPase"/>
</dbReference>
<dbReference type="InterPro" id="IPR003593">
    <property type="entry name" value="AAA+_ATPase"/>
</dbReference>
<dbReference type="Pfam" id="PF00005">
    <property type="entry name" value="ABC_tran"/>
    <property type="match status" value="2"/>
</dbReference>
<organism evidence="5 6">
    <name type="scientific">Slackia piriformis</name>
    <dbReference type="NCBI Taxonomy" id="626934"/>
    <lineage>
        <taxon>Bacteria</taxon>
        <taxon>Bacillati</taxon>
        <taxon>Actinomycetota</taxon>
        <taxon>Coriobacteriia</taxon>
        <taxon>Eggerthellales</taxon>
        <taxon>Eggerthellaceae</taxon>
        <taxon>Slackia</taxon>
    </lineage>
</organism>
<keyword evidence="1" id="KW-0547">Nucleotide-binding</keyword>
<dbReference type="GO" id="GO:0016887">
    <property type="term" value="F:ATP hydrolysis activity"/>
    <property type="evidence" value="ECO:0007669"/>
    <property type="project" value="InterPro"/>
</dbReference>
<keyword evidence="2 5" id="KW-0067">ATP-binding</keyword>
<dbReference type="PROSITE" id="PS50893">
    <property type="entry name" value="ABC_TRANSPORTER_2"/>
    <property type="match status" value="1"/>
</dbReference>
<name>A0A943YW75_9ACTN</name>
<reference evidence="5" key="1">
    <citation type="submission" date="2021-02" db="EMBL/GenBank/DDBJ databases">
        <title>Infant gut strain persistence is associated with maternal origin, phylogeny, and functional potential including surface adhesion and iron acquisition.</title>
        <authorList>
            <person name="Lou Y.C."/>
        </authorList>
    </citation>
    <scope>NUCLEOTIDE SEQUENCE</scope>
    <source>
        <strain evidence="5">L2_039_000G1_dasL2_039_000G1_concoct_11</strain>
    </source>
</reference>
<evidence type="ECO:0000313" key="5">
    <source>
        <dbReference type="EMBL" id="MBS6941535.1"/>
    </source>
</evidence>
<evidence type="ECO:0000256" key="3">
    <source>
        <dbReference type="SAM" id="MobiDB-lite"/>
    </source>
</evidence>
<dbReference type="AlphaFoldDB" id="A0A943YW75"/>
<accession>A0A943YW75</accession>
<dbReference type="PANTHER" id="PTHR42855">
    <property type="entry name" value="ABC TRANSPORTER ATP-BINDING SUBUNIT"/>
    <property type="match status" value="1"/>
</dbReference>
<sequence>MALSLNLSHVSYIYPHSPEPAIHDLSAAFGEGWTGIVGANGCGKTTLARIACGLIDPDEGAVSPRLSFAFCAQETATEPDGLFDFACDYAAYARRLRAILRIDDDMPWRFDELSCGERKKIQVATALWMQPELLVLDEPTNHVDTACRGELQKALAEYRGIGILISHDRPLLDALVSRCLCFEDGKALMRRGTYTDAREQGEIERRSSKKAREQAKSKLAATLAEQERRKHHAARTASRLSARNLDKHDADGRARRNLAKVSGQDGKAGLLAARIGERALKAQAAVDAAYVAKRYEGSLRFNASPCPRKTLVHLEACRIPCGNGSLIVPETFISPSEHIGIQGANGTGKSTLVRHLMATLSHMPSDAPETLFVPQELDDRQKRAAVEAVERMGSAERGHILSIVAQLDSDPMRILSGALASPGEARKLLIACGIAREPALIVMDEPTNHLDIHAVEALEKALADFDGALVLVSHDGMFLRATCESIITLEKRDGETVCTPSRR</sequence>
<dbReference type="EMBL" id="JAGZSV010000214">
    <property type="protein sequence ID" value="MBS6941535.1"/>
    <property type="molecule type" value="Genomic_DNA"/>
</dbReference>